<sequence>MPKSLKFAAAAAVVLVLGLSTQTTVAAWRAEGQIDAGQVRTGSLSLLAGNGSSAAKDYVFAELNSQNLLPGSFVQAPLTISNAGTTPLVYGLAGITTGTASGSAKDQALADAGTISIYAAVPPASCTGTQQISGQLLYSGPLNASAAFASPRELSAAGTPSASEALCVRLSLPAGTSQAAAGGRMAPTLSFTGQQK</sequence>
<evidence type="ECO:0008006" key="4">
    <source>
        <dbReference type="Google" id="ProtNLM"/>
    </source>
</evidence>
<keyword evidence="1" id="KW-0732">Signal</keyword>
<proteinExistence type="predicted"/>
<evidence type="ECO:0000256" key="1">
    <source>
        <dbReference type="SAM" id="SignalP"/>
    </source>
</evidence>
<accession>A0A365YGN4</accession>
<feature type="signal peptide" evidence="1">
    <location>
        <begin position="1"/>
        <end position="26"/>
    </location>
</feature>
<name>A0A365YGN4_9MICC</name>
<dbReference type="EMBL" id="POAF01000003">
    <property type="protein sequence ID" value="RBM01768.1"/>
    <property type="molecule type" value="Genomic_DNA"/>
</dbReference>
<keyword evidence="3" id="KW-1185">Reference proteome</keyword>
<gene>
    <name evidence="2" type="ORF">C1H84_07960</name>
</gene>
<feature type="chain" id="PRO_5039325847" description="Ribosomally synthesized peptide with SipW-like signal peptide" evidence="1">
    <location>
        <begin position="27"/>
        <end position="196"/>
    </location>
</feature>
<evidence type="ECO:0000313" key="2">
    <source>
        <dbReference type="EMBL" id="RBM01768.1"/>
    </source>
</evidence>
<protein>
    <recommendedName>
        <fullName evidence="4">Ribosomally synthesized peptide with SipW-like signal peptide</fullName>
    </recommendedName>
</protein>
<comment type="caution">
    <text evidence="2">The sequence shown here is derived from an EMBL/GenBank/DDBJ whole genome shotgun (WGS) entry which is preliminary data.</text>
</comment>
<organism evidence="2 3">
    <name type="scientific">Glutamicibacter soli</name>
    <dbReference type="NCBI Taxonomy" id="453836"/>
    <lineage>
        <taxon>Bacteria</taxon>
        <taxon>Bacillati</taxon>
        <taxon>Actinomycetota</taxon>
        <taxon>Actinomycetes</taxon>
        <taxon>Micrococcales</taxon>
        <taxon>Micrococcaceae</taxon>
        <taxon>Glutamicibacter</taxon>
    </lineage>
</organism>
<evidence type="ECO:0000313" key="3">
    <source>
        <dbReference type="Proteomes" id="UP000252167"/>
    </source>
</evidence>
<dbReference type="Proteomes" id="UP000252167">
    <property type="component" value="Unassembled WGS sequence"/>
</dbReference>
<reference evidence="2 3" key="1">
    <citation type="submission" date="2018-01" db="EMBL/GenBank/DDBJ databases">
        <title>Glutamicibacter soli strain NHPC-3 Whole genome sequence and assembly.</title>
        <authorList>
            <person name="Choudhury P."/>
            <person name="Gupta D."/>
            <person name="Sengupta K."/>
            <person name="Jawed A."/>
            <person name="Sultana N."/>
            <person name="Saha P."/>
        </authorList>
    </citation>
    <scope>NUCLEOTIDE SEQUENCE [LARGE SCALE GENOMIC DNA]</scope>
    <source>
        <strain evidence="2 3">NHPC-3</strain>
    </source>
</reference>
<dbReference type="AlphaFoldDB" id="A0A365YGN4"/>